<organism evidence="3 4">
    <name type="scientific">Succiniclasticum ruminis</name>
    <dbReference type="NCBI Taxonomy" id="40841"/>
    <lineage>
        <taxon>Bacteria</taxon>
        <taxon>Bacillati</taxon>
        <taxon>Bacillota</taxon>
        <taxon>Negativicutes</taxon>
        <taxon>Acidaminococcales</taxon>
        <taxon>Acidaminococcaceae</taxon>
        <taxon>Succiniclasticum</taxon>
    </lineage>
</organism>
<dbReference type="OrthoDB" id="2003870at2"/>
<keyword evidence="1" id="KW-0238">DNA-binding</keyword>
<feature type="domain" description="HTH cro/C1-type" evidence="2">
    <location>
        <begin position="7"/>
        <end position="47"/>
    </location>
</feature>
<dbReference type="AlphaFoldDB" id="A0A1G6NUT6"/>
<evidence type="ECO:0000256" key="1">
    <source>
        <dbReference type="ARBA" id="ARBA00023125"/>
    </source>
</evidence>
<gene>
    <name evidence="3" type="ORF">SAMN04487864_11617</name>
</gene>
<sequence>MKIGNKIKKARKAKGLNQTQLAGKLHISRGTMSRIENNKTSVSEDLLTDLHVVLFGDRSGPAYPEGAEKSDLTPGQGGFAYAVSESDYPCCHCPNNSTVPGSNPEENPCRVCRYNRRKAYR</sequence>
<evidence type="ECO:0000259" key="2">
    <source>
        <dbReference type="PROSITE" id="PS50943"/>
    </source>
</evidence>
<evidence type="ECO:0000313" key="3">
    <source>
        <dbReference type="EMBL" id="SDC71124.1"/>
    </source>
</evidence>
<accession>A0A1G6NUT6</accession>
<proteinExistence type="predicted"/>
<dbReference type="PANTHER" id="PTHR46558">
    <property type="entry name" value="TRACRIPTIONAL REGULATORY PROTEIN-RELATED-RELATED"/>
    <property type="match status" value="1"/>
</dbReference>
<dbReference type="RefSeq" id="WP_093731027.1">
    <property type="nucleotide sequence ID" value="NZ_FMYW01000016.1"/>
</dbReference>
<dbReference type="CDD" id="cd00093">
    <property type="entry name" value="HTH_XRE"/>
    <property type="match status" value="1"/>
</dbReference>
<dbReference type="SUPFAM" id="SSF47413">
    <property type="entry name" value="lambda repressor-like DNA-binding domains"/>
    <property type="match status" value="1"/>
</dbReference>
<dbReference type="EMBL" id="FMYW01000016">
    <property type="protein sequence ID" value="SDC71124.1"/>
    <property type="molecule type" value="Genomic_DNA"/>
</dbReference>
<dbReference type="InterPro" id="IPR001387">
    <property type="entry name" value="Cro/C1-type_HTH"/>
</dbReference>
<dbReference type="SMART" id="SM00530">
    <property type="entry name" value="HTH_XRE"/>
    <property type="match status" value="1"/>
</dbReference>
<name>A0A1G6NUT6_9FIRM</name>
<dbReference type="Gene3D" id="1.10.260.40">
    <property type="entry name" value="lambda repressor-like DNA-binding domains"/>
    <property type="match status" value="1"/>
</dbReference>
<keyword evidence="4" id="KW-1185">Reference proteome</keyword>
<dbReference type="Proteomes" id="UP000198943">
    <property type="component" value="Unassembled WGS sequence"/>
</dbReference>
<dbReference type="Pfam" id="PF01381">
    <property type="entry name" value="HTH_3"/>
    <property type="match status" value="1"/>
</dbReference>
<protein>
    <submittedName>
        <fullName evidence="3">Helix-turn-helix domain-containing protein</fullName>
    </submittedName>
</protein>
<reference evidence="4" key="1">
    <citation type="submission" date="2016-10" db="EMBL/GenBank/DDBJ databases">
        <authorList>
            <person name="Varghese N."/>
            <person name="Submissions S."/>
        </authorList>
    </citation>
    <scope>NUCLEOTIDE SEQUENCE [LARGE SCALE GENOMIC DNA]</scope>
    <source>
        <strain evidence="4">DSM 11005</strain>
    </source>
</reference>
<dbReference type="InterPro" id="IPR010982">
    <property type="entry name" value="Lambda_DNA-bd_dom_sf"/>
</dbReference>
<dbReference type="PANTHER" id="PTHR46558:SF3">
    <property type="entry name" value="TRANSCRIPTIONAL REGULATOR"/>
    <property type="match status" value="1"/>
</dbReference>
<dbReference type="GO" id="GO:0003677">
    <property type="term" value="F:DNA binding"/>
    <property type="evidence" value="ECO:0007669"/>
    <property type="project" value="UniProtKB-KW"/>
</dbReference>
<dbReference type="PROSITE" id="PS50943">
    <property type="entry name" value="HTH_CROC1"/>
    <property type="match status" value="1"/>
</dbReference>
<evidence type="ECO:0000313" key="4">
    <source>
        <dbReference type="Proteomes" id="UP000198943"/>
    </source>
</evidence>